<dbReference type="GO" id="GO:0004177">
    <property type="term" value="F:aminopeptidase activity"/>
    <property type="evidence" value="ECO:0007669"/>
    <property type="project" value="UniProtKB-KW"/>
</dbReference>
<reference evidence="2" key="2">
    <citation type="submission" date="2023-06" db="EMBL/GenBank/DDBJ databases">
        <authorList>
            <consortium name="Lawrence Berkeley National Laboratory"/>
            <person name="Mondo S.J."/>
            <person name="Hensen N."/>
            <person name="Bonometti L."/>
            <person name="Westerberg I."/>
            <person name="Brannstrom I.O."/>
            <person name="Guillou S."/>
            <person name="Cros-Aarteil S."/>
            <person name="Calhoun S."/>
            <person name="Haridas S."/>
            <person name="Kuo A."/>
            <person name="Pangilinan J."/>
            <person name="Riley R."/>
            <person name="Labutti K."/>
            <person name="Andreopoulos B."/>
            <person name="Lipzen A."/>
            <person name="Chen C."/>
            <person name="Yanf M."/>
            <person name="Daum C."/>
            <person name="Ng V."/>
            <person name="Clum A."/>
            <person name="Steindorff A."/>
            <person name="Ohm R."/>
            <person name="Martin F."/>
            <person name="Silar P."/>
            <person name="Natvig D."/>
            <person name="Lalanne C."/>
            <person name="Gautier V."/>
            <person name="Ament-Velasquez S.L."/>
            <person name="Kruys A."/>
            <person name="Hutchinson M.I."/>
            <person name="Powell A.J."/>
            <person name="Barry K."/>
            <person name="Miller A.N."/>
            <person name="Grigoriev I.V."/>
            <person name="Debuchy R."/>
            <person name="Gladieux P."/>
            <person name="Thoren M.H."/>
            <person name="Johannesson H."/>
        </authorList>
    </citation>
    <scope>NUCLEOTIDE SEQUENCE</scope>
    <source>
        <strain evidence="2">PSN324</strain>
    </source>
</reference>
<name>A0AAV9HRU7_9PEZI</name>
<dbReference type="GO" id="GO:0004843">
    <property type="term" value="F:cysteine-type deubiquitinase activity"/>
    <property type="evidence" value="ECO:0007669"/>
    <property type="project" value="TreeGrafter"/>
</dbReference>
<proteinExistence type="predicted"/>
<dbReference type="Pfam" id="PF02338">
    <property type="entry name" value="OTU"/>
    <property type="match status" value="1"/>
</dbReference>
<dbReference type="InterPro" id="IPR003323">
    <property type="entry name" value="OTU_dom"/>
</dbReference>
<evidence type="ECO:0000313" key="3">
    <source>
        <dbReference type="Proteomes" id="UP001321749"/>
    </source>
</evidence>
<evidence type="ECO:0000313" key="2">
    <source>
        <dbReference type="EMBL" id="KAK4463474.1"/>
    </source>
</evidence>
<dbReference type="InterPro" id="IPR049771">
    <property type="entry name" value="OTU2-like_OTU"/>
</dbReference>
<dbReference type="AlphaFoldDB" id="A0AAV9HRU7"/>
<keyword evidence="3" id="KW-1185">Reference proteome</keyword>
<dbReference type="Proteomes" id="UP001321749">
    <property type="component" value="Unassembled WGS sequence"/>
</dbReference>
<dbReference type="Gene3D" id="3.90.70.80">
    <property type="match status" value="1"/>
</dbReference>
<organism evidence="2 3">
    <name type="scientific">Cladorrhinum samala</name>
    <dbReference type="NCBI Taxonomy" id="585594"/>
    <lineage>
        <taxon>Eukaryota</taxon>
        <taxon>Fungi</taxon>
        <taxon>Dikarya</taxon>
        <taxon>Ascomycota</taxon>
        <taxon>Pezizomycotina</taxon>
        <taxon>Sordariomycetes</taxon>
        <taxon>Sordariomycetidae</taxon>
        <taxon>Sordariales</taxon>
        <taxon>Podosporaceae</taxon>
        <taxon>Cladorrhinum</taxon>
    </lineage>
</organism>
<evidence type="ECO:0000259" key="1">
    <source>
        <dbReference type="PROSITE" id="PS50802"/>
    </source>
</evidence>
<keyword evidence="2" id="KW-0645">Protease</keyword>
<dbReference type="PROSITE" id="PS50802">
    <property type="entry name" value="OTU"/>
    <property type="match status" value="1"/>
</dbReference>
<dbReference type="InterPro" id="IPR050704">
    <property type="entry name" value="Peptidase_C85-like"/>
</dbReference>
<dbReference type="CDD" id="cd22762">
    <property type="entry name" value="OTU_fungi_OTU2-like"/>
    <property type="match status" value="1"/>
</dbReference>
<keyword evidence="2" id="KW-0378">Hydrolase</keyword>
<keyword evidence="2" id="KW-0031">Aminopeptidase</keyword>
<dbReference type="InterPro" id="IPR038765">
    <property type="entry name" value="Papain-like_cys_pep_sf"/>
</dbReference>
<dbReference type="EMBL" id="MU864959">
    <property type="protein sequence ID" value="KAK4463474.1"/>
    <property type="molecule type" value="Genomic_DNA"/>
</dbReference>
<dbReference type="SUPFAM" id="SSF54001">
    <property type="entry name" value="Cysteine proteinases"/>
    <property type="match status" value="1"/>
</dbReference>
<accession>A0AAV9HRU7</accession>
<feature type="domain" description="OTU" evidence="1">
    <location>
        <begin position="21"/>
        <end position="162"/>
    </location>
</feature>
<protein>
    <submittedName>
        <fullName evidence="2">Puromycin-sensitive aminopeptidase-like protein</fullName>
    </submittedName>
</protein>
<gene>
    <name evidence="2" type="ORF">QBC42DRAFT_265663</name>
</gene>
<sequence>MVDHRSLEKEYMAKEFKAHALTEKEIAPDGHCLFSAVADQLEVHGIPLGRPGPEPNIVPYKTVRKTAAEYMQQHRDDYEAFMEEGFEEYVHKIRDTAEWGGQLELSALANAYGVEIKVVQDGRTETIAPKTLPEGDEKRTLWLAYYRRSYGLGEHYNSLRSST</sequence>
<dbReference type="PANTHER" id="PTHR12419">
    <property type="entry name" value="OTU DOMAIN CONTAINING PROTEIN"/>
    <property type="match status" value="1"/>
</dbReference>
<dbReference type="PANTHER" id="PTHR12419:SF10">
    <property type="entry name" value="DEUBIQUITINASE OTUD6B"/>
    <property type="match status" value="1"/>
</dbReference>
<reference evidence="2" key="1">
    <citation type="journal article" date="2023" name="Mol. Phylogenet. Evol.">
        <title>Genome-scale phylogeny and comparative genomics of the fungal order Sordariales.</title>
        <authorList>
            <person name="Hensen N."/>
            <person name="Bonometti L."/>
            <person name="Westerberg I."/>
            <person name="Brannstrom I.O."/>
            <person name="Guillou S."/>
            <person name="Cros-Aarteil S."/>
            <person name="Calhoun S."/>
            <person name="Haridas S."/>
            <person name="Kuo A."/>
            <person name="Mondo S."/>
            <person name="Pangilinan J."/>
            <person name="Riley R."/>
            <person name="LaButti K."/>
            <person name="Andreopoulos B."/>
            <person name="Lipzen A."/>
            <person name="Chen C."/>
            <person name="Yan M."/>
            <person name="Daum C."/>
            <person name="Ng V."/>
            <person name="Clum A."/>
            <person name="Steindorff A."/>
            <person name="Ohm R.A."/>
            <person name="Martin F."/>
            <person name="Silar P."/>
            <person name="Natvig D.O."/>
            <person name="Lalanne C."/>
            <person name="Gautier V."/>
            <person name="Ament-Velasquez S.L."/>
            <person name="Kruys A."/>
            <person name="Hutchinson M.I."/>
            <person name="Powell A.J."/>
            <person name="Barry K."/>
            <person name="Miller A.N."/>
            <person name="Grigoriev I.V."/>
            <person name="Debuchy R."/>
            <person name="Gladieux P."/>
            <person name="Hiltunen Thoren M."/>
            <person name="Johannesson H."/>
        </authorList>
    </citation>
    <scope>NUCLEOTIDE SEQUENCE</scope>
    <source>
        <strain evidence="2">PSN324</strain>
    </source>
</reference>
<dbReference type="GO" id="GO:0016579">
    <property type="term" value="P:protein deubiquitination"/>
    <property type="evidence" value="ECO:0007669"/>
    <property type="project" value="TreeGrafter"/>
</dbReference>
<comment type="caution">
    <text evidence="2">The sequence shown here is derived from an EMBL/GenBank/DDBJ whole genome shotgun (WGS) entry which is preliminary data.</text>
</comment>